<organism evidence="2">
    <name type="scientific">freshwater metagenome</name>
    <dbReference type="NCBI Taxonomy" id="449393"/>
    <lineage>
        <taxon>unclassified sequences</taxon>
        <taxon>metagenomes</taxon>
        <taxon>ecological metagenomes</taxon>
    </lineage>
</organism>
<accession>A0A6J6R9U2</accession>
<evidence type="ECO:0000313" key="3">
    <source>
        <dbReference type="EMBL" id="CAB4912729.1"/>
    </source>
</evidence>
<sequence length="260" mass="27557">MTQNQGSDPRDRIGFTSELGCSVEPHGDTLVGRGKIVTELCLPGRDLVRPSVLLTWADIVTGSLANQHTQPQVCMTADLSVRMTSPVSLGSELIATGRLLKIGRTLIFTEATFTVAGSDEVVAESLGTFIASPRPQDLGIARIDDLAKAGPWMTGPSAPVSELLQSYTVAPGIVEAPRTQRILNWAETVQGGAVSAIAEDALLSLVDAPTPNELEVRYLSAIRVGPMRATARRMGSWVRIEVTDVGNNNRLAAIAMAGGK</sequence>
<dbReference type="EMBL" id="CAFBPQ010000019">
    <property type="protein sequence ID" value="CAB5022685.1"/>
    <property type="molecule type" value="Genomic_DNA"/>
</dbReference>
<dbReference type="CDD" id="cd03443">
    <property type="entry name" value="PaaI_thioesterase"/>
    <property type="match status" value="1"/>
</dbReference>
<dbReference type="Gene3D" id="3.10.129.10">
    <property type="entry name" value="Hotdog Thioesterase"/>
    <property type="match status" value="2"/>
</dbReference>
<dbReference type="EMBL" id="CAFBOF010000036">
    <property type="protein sequence ID" value="CAB4984157.1"/>
    <property type="molecule type" value="Genomic_DNA"/>
</dbReference>
<dbReference type="EMBL" id="CAEZYK010000024">
    <property type="protein sequence ID" value="CAB4720691.1"/>
    <property type="molecule type" value="Genomic_DNA"/>
</dbReference>
<dbReference type="EMBL" id="CAFBMM010000072">
    <property type="protein sequence ID" value="CAB4912729.1"/>
    <property type="molecule type" value="Genomic_DNA"/>
</dbReference>
<dbReference type="InterPro" id="IPR029069">
    <property type="entry name" value="HotDog_dom_sf"/>
</dbReference>
<protein>
    <submittedName>
        <fullName evidence="2">Unannotated protein</fullName>
    </submittedName>
</protein>
<dbReference type="Pfam" id="PF03061">
    <property type="entry name" value="4HBT"/>
    <property type="match status" value="1"/>
</dbReference>
<dbReference type="SUPFAM" id="SSF54637">
    <property type="entry name" value="Thioesterase/thiol ester dehydrase-isomerase"/>
    <property type="match status" value="2"/>
</dbReference>
<evidence type="ECO:0000259" key="1">
    <source>
        <dbReference type="Pfam" id="PF03061"/>
    </source>
</evidence>
<dbReference type="InterPro" id="IPR006683">
    <property type="entry name" value="Thioestr_dom"/>
</dbReference>
<reference evidence="2" key="1">
    <citation type="submission" date="2020-05" db="EMBL/GenBank/DDBJ databases">
        <authorList>
            <person name="Chiriac C."/>
            <person name="Salcher M."/>
            <person name="Ghai R."/>
            <person name="Kavagutti S V."/>
        </authorList>
    </citation>
    <scope>NUCLEOTIDE SEQUENCE</scope>
</reference>
<gene>
    <name evidence="2" type="ORF">UFOPK2683_00596</name>
    <name evidence="3" type="ORF">UFOPK3605_01231</name>
    <name evidence="4" type="ORF">UFOPK3897_01296</name>
    <name evidence="5" type="ORF">UFOPK4121_00763</name>
</gene>
<name>A0A6J6R9U2_9ZZZZ</name>
<evidence type="ECO:0000313" key="2">
    <source>
        <dbReference type="EMBL" id="CAB4720691.1"/>
    </source>
</evidence>
<evidence type="ECO:0000313" key="5">
    <source>
        <dbReference type="EMBL" id="CAB5022685.1"/>
    </source>
</evidence>
<feature type="domain" description="Thioesterase" evidence="1">
    <location>
        <begin position="52"/>
        <end position="117"/>
    </location>
</feature>
<proteinExistence type="predicted"/>
<dbReference type="AlphaFoldDB" id="A0A6J6R9U2"/>
<evidence type="ECO:0000313" key="4">
    <source>
        <dbReference type="EMBL" id="CAB4984157.1"/>
    </source>
</evidence>